<proteinExistence type="predicted"/>
<gene>
    <name evidence="1" type="ORF">PX52LOC_06514</name>
</gene>
<evidence type="ECO:0000313" key="2">
    <source>
        <dbReference type="Proteomes" id="UP000324974"/>
    </source>
</evidence>
<dbReference type="Proteomes" id="UP000324974">
    <property type="component" value="Chromosome"/>
</dbReference>
<dbReference type="InterPro" id="IPR053855">
    <property type="entry name" value="DUF6931"/>
</dbReference>
<dbReference type="KEGG" id="lrs:PX52LOC_06514"/>
<dbReference type="OrthoDB" id="289828at2"/>
<organism evidence="1 2">
    <name type="scientific">Limnoglobus roseus</name>
    <dbReference type="NCBI Taxonomy" id="2598579"/>
    <lineage>
        <taxon>Bacteria</taxon>
        <taxon>Pseudomonadati</taxon>
        <taxon>Planctomycetota</taxon>
        <taxon>Planctomycetia</taxon>
        <taxon>Gemmatales</taxon>
        <taxon>Gemmataceae</taxon>
        <taxon>Limnoglobus</taxon>
    </lineage>
</organism>
<dbReference type="RefSeq" id="WP_149113827.1">
    <property type="nucleotide sequence ID" value="NZ_CP042425.1"/>
</dbReference>
<dbReference type="AlphaFoldDB" id="A0A5C1ANW4"/>
<dbReference type="Pfam" id="PF22011">
    <property type="entry name" value="DUF6931"/>
    <property type="match status" value="1"/>
</dbReference>
<accession>A0A5C1ANW4</accession>
<reference evidence="2" key="1">
    <citation type="submission" date="2019-08" db="EMBL/GenBank/DDBJ databases">
        <title>Limnoglobus roseus gen. nov., sp. nov., a novel freshwater planctomycete with a giant genome from the family Gemmataceae.</title>
        <authorList>
            <person name="Kulichevskaya I.S."/>
            <person name="Naumoff D.G."/>
            <person name="Miroshnikov K."/>
            <person name="Ivanova A."/>
            <person name="Philippov D.A."/>
            <person name="Hakobyan A."/>
            <person name="Rijpstra I.C."/>
            <person name="Sinninghe Damste J.S."/>
            <person name="Liesack W."/>
            <person name="Dedysh S.N."/>
        </authorList>
    </citation>
    <scope>NUCLEOTIDE SEQUENCE [LARGE SCALE GENOMIC DNA]</scope>
    <source>
        <strain evidence="2">PX52</strain>
    </source>
</reference>
<dbReference type="EMBL" id="CP042425">
    <property type="protein sequence ID" value="QEL19442.1"/>
    <property type="molecule type" value="Genomic_DNA"/>
</dbReference>
<evidence type="ECO:0000313" key="1">
    <source>
        <dbReference type="EMBL" id="QEL19442.1"/>
    </source>
</evidence>
<sequence length="184" mass="18934">MGGRWPQTAAEVYAKYPIHPAAAALDRGATDGQTFLAALVAAGQYRDAVTFLANALPIRESLWWACECAGDGPATEACRQYVCEPTDANRRAAWAAAEAADFDTPGATAAVAAFLSAGSLSEPGLPAVPPPDGVAATAVANTIILAAAVNGPPTLADERYREYLIVGTAVADGARRWPAPPGQK</sequence>
<protein>
    <submittedName>
        <fullName evidence="1">Uncharacterized protein</fullName>
    </submittedName>
</protein>
<name>A0A5C1ANW4_9BACT</name>
<keyword evidence="2" id="KW-1185">Reference proteome</keyword>